<dbReference type="RefSeq" id="XP_001421642.1">
    <property type="nucleotide sequence ID" value="XM_001421605.1"/>
</dbReference>
<dbReference type="CDD" id="cd14686">
    <property type="entry name" value="bZIP"/>
    <property type="match status" value="1"/>
</dbReference>
<keyword evidence="3" id="KW-1185">Reference proteome</keyword>
<gene>
    <name evidence="2" type="ORF">OSTLU_27889</name>
</gene>
<dbReference type="Gramene" id="ABO99935">
    <property type="protein sequence ID" value="ABO99935"/>
    <property type="gene ID" value="OSTLU_27889"/>
</dbReference>
<feature type="region of interest" description="Disordered" evidence="1">
    <location>
        <begin position="1"/>
        <end position="32"/>
    </location>
</feature>
<evidence type="ECO:0008006" key="4">
    <source>
        <dbReference type="Google" id="ProtNLM"/>
    </source>
</evidence>
<accession>A4S8L3</accession>
<feature type="compositionally biased region" description="Basic and acidic residues" evidence="1">
    <location>
        <begin position="18"/>
        <end position="32"/>
    </location>
</feature>
<organism evidence="2 3">
    <name type="scientific">Ostreococcus lucimarinus (strain CCE9901)</name>
    <dbReference type="NCBI Taxonomy" id="436017"/>
    <lineage>
        <taxon>Eukaryota</taxon>
        <taxon>Viridiplantae</taxon>
        <taxon>Chlorophyta</taxon>
        <taxon>Mamiellophyceae</taxon>
        <taxon>Mamiellales</taxon>
        <taxon>Bathycoccaceae</taxon>
        <taxon>Ostreococcus</taxon>
    </lineage>
</organism>
<dbReference type="KEGG" id="olu:OSTLU_27889"/>
<dbReference type="HOGENOM" id="CLU_1621741_0_0_1"/>
<name>A4S8L3_OSTLU</name>
<evidence type="ECO:0000256" key="1">
    <source>
        <dbReference type="SAM" id="MobiDB-lite"/>
    </source>
</evidence>
<dbReference type="GeneID" id="5005724"/>
<sequence length="164" mass="18259">MRASRGDDAPALPGRAVAVDEDKKSIDNDANKRAVKRYRDRQRDAKMKLESENAALRVETTRLATELAHARWVLDAVASRCGMKRRATGRDADAALRRSVARVIHGAGCPLGHQGRDRPFRLDATEARRREDEDEDELAAFLKEFLVHEDGKCPCPGRARDGGE</sequence>
<protein>
    <recommendedName>
        <fullName evidence="4">BZIP domain-containing protein</fullName>
    </recommendedName>
</protein>
<dbReference type="Proteomes" id="UP000001568">
    <property type="component" value="Chromosome 15"/>
</dbReference>
<dbReference type="AlphaFoldDB" id="A4S8L3"/>
<proteinExistence type="predicted"/>
<evidence type="ECO:0000313" key="3">
    <source>
        <dbReference type="Proteomes" id="UP000001568"/>
    </source>
</evidence>
<evidence type="ECO:0000313" key="2">
    <source>
        <dbReference type="EMBL" id="ABO99935.1"/>
    </source>
</evidence>
<dbReference type="EMBL" id="CP000595">
    <property type="protein sequence ID" value="ABO99935.1"/>
    <property type="molecule type" value="Genomic_DNA"/>
</dbReference>
<reference evidence="2 3" key="1">
    <citation type="journal article" date="2007" name="Proc. Natl. Acad. Sci. U.S.A.">
        <title>The tiny eukaryote Ostreococcus provides genomic insights into the paradox of plankton speciation.</title>
        <authorList>
            <person name="Palenik B."/>
            <person name="Grimwood J."/>
            <person name="Aerts A."/>
            <person name="Rouze P."/>
            <person name="Salamov A."/>
            <person name="Putnam N."/>
            <person name="Dupont C."/>
            <person name="Jorgensen R."/>
            <person name="Derelle E."/>
            <person name="Rombauts S."/>
            <person name="Zhou K."/>
            <person name="Otillar R."/>
            <person name="Merchant S.S."/>
            <person name="Podell S."/>
            <person name="Gaasterland T."/>
            <person name="Napoli C."/>
            <person name="Gendler K."/>
            <person name="Manuell A."/>
            <person name="Tai V."/>
            <person name="Vallon O."/>
            <person name="Piganeau G."/>
            <person name="Jancek S."/>
            <person name="Heijde M."/>
            <person name="Jabbari K."/>
            <person name="Bowler C."/>
            <person name="Lohr M."/>
            <person name="Robbens S."/>
            <person name="Werner G."/>
            <person name="Dubchak I."/>
            <person name="Pazour G.J."/>
            <person name="Ren Q."/>
            <person name="Paulsen I."/>
            <person name="Delwiche C."/>
            <person name="Schmutz J."/>
            <person name="Rokhsar D."/>
            <person name="Van de Peer Y."/>
            <person name="Moreau H."/>
            <person name="Grigoriev I.V."/>
        </authorList>
    </citation>
    <scope>NUCLEOTIDE SEQUENCE [LARGE SCALE GENOMIC DNA]</scope>
    <source>
        <strain evidence="2 3">CCE9901</strain>
    </source>
</reference>